<evidence type="ECO:0000259" key="9">
    <source>
        <dbReference type="PROSITE" id="PS50109"/>
    </source>
</evidence>
<accession>A0A9X1U204</accession>
<dbReference type="SMART" id="SM00387">
    <property type="entry name" value="HATPase_c"/>
    <property type="match status" value="1"/>
</dbReference>
<feature type="transmembrane region" description="Helical" evidence="8">
    <location>
        <begin position="105"/>
        <end position="126"/>
    </location>
</feature>
<dbReference type="GO" id="GO:0030295">
    <property type="term" value="F:protein kinase activator activity"/>
    <property type="evidence" value="ECO:0007669"/>
    <property type="project" value="TreeGrafter"/>
</dbReference>
<keyword evidence="8" id="KW-0472">Membrane</keyword>
<dbReference type="Gene3D" id="3.30.565.10">
    <property type="entry name" value="Histidine kinase-like ATPase, C-terminal domain"/>
    <property type="match status" value="1"/>
</dbReference>
<reference evidence="10" key="1">
    <citation type="submission" date="2022-01" db="EMBL/GenBank/DDBJ databases">
        <title>Novel species in genus Dyadobacter.</title>
        <authorList>
            <person name="Ma C."/>
        </authorList>
    </citation>
    <scope>NUCLEOTIDE SEQUENCE</scope>
    <source>
        <strain evidence="10">CY357</strain>
    </source>
</reference>
<evidence type="ECO:0000256" key="7">
    <source>
        <dbReference type="ARBA" id="ARBA00023012"/>
    </source>
</evidence>
<gene>
    <name evidence="10" type="ORF">L0661_16550</name>
</gene>
<dbReference type="InterPro" id="IPR036890">
    <property type="entry name" value="HATPase_C_sf"/>
</dbReference>
<proteinExistence type="predicted"/>
<name>A0A9X1U204_9BACT</name>
<keyword evidence="8" id="KW-0812">Transmembrane</keyword>
<dbReference type="Proteomes" id="UP001139411">
    <property type="component" value="Unassembled WGS sequence"/>
</dbReference>
<keyword evidence="7" id="KW-0902">Two-component regulatory system</keyword>
<sequence>MHKNLHKAGIIVAASIPVFILPARLSEGQWNDPVNLIGSEIVIFFMSLACWYCINYIQQKQGRWAGLLLSLLCCCVLSNVFYFTFNPIFKDFPFRTAPNPLGIKILMLCSRGILMSVILIPAAYFLKRDAETRFQRKEIERLAIEKVKIENRLLEQAVMERTQALQQALISLEKSQEDLEHQLYIQSRLVASITHDIRGPFGFLIVVSREISRLADAKDYAPIHEYSTELHKSLETMMGFVENLLDFTKLPVHQKLAITEQVNLAQLVKDKADLFEGIIRTHGNELEIDVDPSIHVSSNPNLLGIVLHNLIDNANKHTLNGKITIAASVKGDEAIVMLQNTGNTVPDNIMQWLNSNAGSDGAYPPLGMAERLGIGLILVKEITSLLKIRLLMESVEQVTTVTLTFSQDNA</sequence>
<evidence type="ECO:0000256" key="8">
    <source>
        <dbReference type="SAM" id="Phobius"/>
    </source>
</evidence>
<feature type="domain" description="Histidine kinase" evidence="9">
    <location>
        <begin position="192"/>
        <end position="409"/>
    </location>
</feature>
<dbReference type="CDD" id="cd00075">
    <property type="entry name" value="HATPase"/>
    <property type="match status" value="1"/>
</dbReference>
<dbReference type="InterPro" id="IPR050351">
    <property type="entry name" value="BphY/WalK/GraS-like"/>
</dbReference>
<evidence type="ECO:0000313" key="11">
    <source>
        <dbReference type="Proteomes" id="UP001139411"/>
    </source>
</evidence>
<dbReference type="GO" id="GO:0000156">
    <property type="term" value="F:phosphorelay response regulator activity"/>
    <property type="evidence" value="ECO:0007669"/>
    <property type="project" value="TreeGrafter"/>
</dbReference>
<dbReference type="InterPro" id="IPR003661">
    <property type="entry name" value="HisK_dim/P_dom"/>
</dbReference>
<keyword evidence="8" id="KW-1133">Transmembrane helix</keyword>
<dbReference type="EC" id="2.7.13.3" evidence="2"/>
<dbReference type="SUPFAM" id="SSF47384">
    <property type="entry name" value="Homodimeric domain of signal transducing histidine kinase"/>
    <property type="match status" value="1"/>
</dbReference>
<dbReference type="GO" id="GO:0007234">
    <property type="term" value="P:osmosensory signaling via phosphorelay pathway"/>
    <property type="evidence" value="ECO:0007669"/>
    <property type="project" value="TreeGrafter"/>
</dbReference>
<dbReference type="Pfam" id="PF02518">
    <property type="entry name" value="HATPase_c"/>
    <property type="match status" value="1"/>
</dbReference>
<dbReference type="CDD" id="cd00082">
    <property type="entry name" value="HisKA"/>
    <property type="match status" value="1"/>
</dbReference>
<dbReference type="AlphaFoldDB" id="A0A9X1U204"/>
<evidence type="ECO:0000256" key="5">
    <source>
        <dbReference type="ARBA" id="ARBA00022777"/>
    </source>
</evidence>
<comment type="caution">
    <text evidence="10">The sequence shown here is derived from an EMBL/GenBank/DDBJ whole genome shotgun (WGS) entry which is preliminary data.</text>
</comment>
<keyword evidence="5 10" id="KW-0418">Kinase</keyword>
<evidence type="ECO:0000313" key="10">
    <source>
        <dbReference type="EMBL" id="MCF2499931.1"/>
    </source>
</evidence>
<organism evidence="10 11">
    <name type="scientific">Dyadobacter chenhuakuii</name>
    <dbReference type="NCBI Taxonomy" id="2909339"/>
    <lineage>
        <taxon>Bacteria</taxon>
        <taxon>Pseudomonadati</taxon>
        <taxon>Bacteroidota</taxon>
        <taxon>Cytophagia</taxon>
        <taxon>Cytophagales</taxon>
        <taxon>Spirosomataceae</taxon>
        <taxon>Dyadobacter</taxon>
    </lineage>
</organism>
<dbReference type="InterPro" id="IPR036097">
    <property type="entry name" value="HisK_dim/P_sf"/>
</dbReference>
<keyword evidence="4" id="KW-0547">Nucleotide-binding</keyword>
<evidence type="ECO:0000256" key="6">
    <source>
        <dbReference type="ARBA" id="ARBA00022840"/>
    </source>
</evidence>
<keyword evidence="3" id="KW-0808">Transferase</keyword>
<evidence type="ECO:0000256" key="4">
    <source>
        <dbReference type="ARBA" id="ARBA00022741"/>
    </source>
</evidence>
<dbReference type="InterPro" id="IPR003594">
    <property type="entry name" value="HATPase_dom"/>
</dbReference>
<feature type="transmembrane region" description="Helical" evidence="8">
    <location>
        <begin position="64"/>
        <end position="85"/>
    </location>
</feature>
<evidence type="ECO:0000256" key="2">
    <source>
        <dbReference type="ARBA" id="ARBA00012438"/>
    </source>
</evidence>
<dbReference type="PANTHER" id="PTHR42878">
    <property type="entry name" value="TWO-COMPONENT HISTIDINE KINASE"/>
    <property type="match status" value="1"/>
</dbReference>
<dbReference type="PANTHER" id="PTHR42878:SF7">
    <property type="entry name" value="SENSOR HISTIDINE KINASE GLRK"/>
    <property type="match status" value="1"/>
</dbReference>
<dbReference type="GO" id="GO:0000155">
    <property type="term" value="F:phosphorelay sensor kinase activity"/>
    <property type="evidence" value="ECO:0007669"/>
    <property type="project" value="InterPro"/>
</dbReference>
<dbReference type="InterPro" id="IPR005467">
    <property type="entry name" value="His_kinase_dom"/>
</dbReference>
<dbReference type="GO" id="GO:0005524">
    <property type="term" value="F:ATP binding"/>
    <property type="evidence" value="ECO:0007669"/>
    <property type="project" value="UniProtKB-KW"/>
</dbReference>
<evidence type="ECO:0000256" key="3">
    <source>
        <dbReference type="ARBA" id="ARBA00022679"/>
    </source>
</evidence>
<evidence type="ECO:0000256" key="1">
    <source>
        <dbReference type="ARBA" id="ARBA00000085"/>
    </source>
</evidence>
<dbReference type="SUPFAM" id="SSF55874">
    <property type="entry name" value="ATPase domain of HSP90 chaperone/DNA topoisomerase II/histidine kinase"/>
    <property type="match status" value="1"/>
</dbReference>
<feature type="transmembrane region" description="Helical" evidence="8">
    <location>
        <begin position="36"/>
        <end position="57"/>
    </location>
</feature>
<comment type="catalytic activity">
    <reaction evidence="1">
        <text>ATP + protein L-histidine = ADP + protein N-phospho-L-histidine.</text>
        <dbReference type="EC" id="2.7.13.3"/>
    </reaction>
</comment>
<dbReference type="RefSeq" id="WP_235178506.1">
    <property type="nucleotide sequence ID" value="NZ_JAKFFV010000009.1"/>
</dbReference>
<keyword evidence="6" id="KW-0067">ATP-binding</keyword>
<protein>
    <recommendedName>
        <fullName evidence="2">histidine kinase</fullName>
        <ecNumber evidence="2">2.7.13.3</ecNumber>
    </recommendedName>
</protein>
<dbReference type="EMBL" id="JAKFFV010000009">
    <property type="protein sequence ID" value="MCF2499931.1"/>
    <property type="molecule type" value="Genomic_DNA"/>
</dbReference>
<dbReference type="Gene3D" id="1.10.287.130">
    <property type="match status" value="1"/>
</dbReference>
<dbReference type="PROSITE" id="PS50109">
    <property type="entry name" value="HIS_KIN"/>
    <property type="match status" value="1"/>
</dbReference>